<feature type="region of interest" description="Disordered" evidence="1">
    <location>
        <begin position="172"/>
        <end position="196"/>
    </location>
</feature>
<keyword evidence="2" id="KW-0732">Signal</keyword>
<sequence>MCHRFVSLVFGSAVSCANRLLQYTSHMQRCMKYNAGQPSTLAMVSITSKGVEMGWAGWKSVPLTRLTSTVLDNTPVSPLQEDTLGGTESVYRPPCTSATVPRSVQASKAYHQTSYCVHCSQIDVFINMKIHHYARRGGLGASPIQRSCLVGMVSGRLCIGRRLLDGRVEETRAPNECDPSSDGSCQRWHHAERRAG</sequence>
<feature type="signal peptide" evidence="2">
    <location>
        <begin position="1"/>
        <end position="17"/>
    </location>
</feature>
<evidence type="ECO:0000313" key="4">
    <source>
        <dbReference type="Proteomes" id="UP000308652"/>
    </source>
</evidence>
<protein>
    <recommendedName>
        <fullName evidence="5">Secreted protein</fullName>
    </recommendedName>
</protein>
<feature type="chain" id="PRO_5022880157" description="Secreted protein" evidence="2">
    <location>
        <begin position="18"/>
        <end position="196"/>
    </location>
</feature>
<evidence type="ECO:0008006" key="5">
    <source>
        <dbReference type="Google" id="ProtNLM"/>
    </source>
</evidence>
<keyword evidence="4" id="KW-1185">Reference proteome</keyword>
<dbReference type="EMBL" id="ML213590">
    <property type="protein sequence ID" value="TFK44013.1"/>
    <property type="molecule type" value="Genomic_DNA"/>
</dbReference>
<dbReference type="PROSITE" id="PS51257">
    <property type="entry name" value="PROKAR_LIPOPROTEIN"/>
    <property type="match status" value="1"/>
</dbReference>
<dbReference type="Proteomes" id="UP000308652">
    <property type="component" value="Unassembled WGS sequence"/>
</dbReference>
<evidence type="ECO:0000313" key="3">
    <source>
        <dbReference type="EMBL" id="TFK44013.1"/>
    </source>
</evidence>
<feature type="compositionally biased region" description="Basic residues" evidence="1">
    <location>
        <begin position="187"/>
        <end position="196"/>
    </location>
</feature>
<evidence type="ECO:0000256" key="2">
    <source>
        <dbReference type="SAM" id="SignalP"/>
    </source>
</evidence>
<evidence type="ECO:0000256" key="1">
    <source>
        <dbReference type="SAM" id="MobiDB-lite"/>
    </source>
</evidence>
<dbReference type="AlphaFoldDB" id="A0A5C3MH80"/>
<organism evidence="3 4">
    <name type="scientific">Crucibulum laeve</name>
    <dbReference type="NCBI Taxonomy" id="68775"/>
    <lineage>
        <taxon>Eukaryota</taxon>
        <taxon>Fungi</taxon>
        <taxon>Dikarya</taxon>
        <taxon>Basidiomycota</taxon>
        <taxon>Agaricomycotina</taxon>
        <taxon>Agaricomycetes</taxon>
        <taxon>Agaricomycetidae</taxon>
        <taxon>Agaricales</taxon>
        <taxon>Agaricineae</taxon>
        <taxon>Nidulariaceae</taxon>
        <taxon>Crucibulum</taxon>
    </lineage>
</organism>
<accession>A0A5C3MH80</accession>
<proteinExistence type="predicted"/>
<reference evidence="3 4" key="1">
    <citation type="journal article" date="2019" name="Nat. Ecol. Evol.">
        <title>Megaphylogeny resolves global patterns of mushroom evolution.</title>
        <authorList>
            <person name="Varga T."/>
            <person name="Krizsan K."/>
            <person name="Foldi C."/>
            <person name="Dima B."/>
            <person name="Sanchez-Garcia M."/>
            <person name="Sanchez-Ramirez S."/>
            <person name="Szollosi G.J."/>
            <person name="Szarkandi J.G."/>
            <person name="Papp V."/>
            <person name="Albert L."/>
            <person name="Andreopoulos W."/>
            <person name="Angelini C."/>
            <person name="Antonin V."/>
            <person name="Barry K.W."/>
            <person name="Bougher N.L."/>
            <person name="Buchanan P."/>
            <person name="Buyck B."/>
            <person name="Bense V."/>
            <person name="Catcheside P."/>
            <person name="Chovatia M."/>
            <person name="Cooper J."/>
            <person name="Damon W."/>
            <person name="Desjardin D."/>
            <person name="Finy P."/>
            <person name="Geml J."/>
            <person name="Haridas S."/>
            <person name="Hughes K."/>
            <person name="Justo A."/>
            <person name="Karasinski D."/>
            <person name="Kautmanova I."/>
            <person name="Kiss B."/>
            <person name="Kocsube S."/>
            <person name="Kotiranta H."/>
            <person name="LaButti K.M."/>
            <person name="Lechner B.E."/>
            <person name="Liimatainen K."/>
            <person name="Lipzen A."/>
            <person name="Lukacs Z."/>
            <person name="Mihaltcheva S."/>
            <person name="Morgado L.N."/>
            <person name="Niskanen T."/>
            <person name="Noordeloos M.E."/>
            <person name="Ohm R.A."/>
            <person name="Ortiz-Santana B."/>
            <person name="Ovrebo C."/>
            <person name="Racz N."/>
            <person name="Riley R."/>
            <person name="Savchenko A."/>
            <person name="Shiryaev A."/>
            <person name="Soop K."/>
            <person name="Spirin V."/>
            <person name="Szebenyi C."/>
            <person name="Tomsovsky M."/>
            <person name="Tulloss R.E."/>
            <person name="Uehling J."/>
            <person name="Grigoriev I.V."/>
            <person name="Vagvolgyi C."/>
            <person name="Papp T."/>
            <person name="Martin F.M."/>
            <person name="Miettinen O."/>
            <person name="Hibbett D.S."/>
            <person name="Nagy L.G."/>
        </authorList>
    </citation>
    <scope>NUCLEOTIDE SEQUENCE [LARGE SCALE GENOMIC DNA]</scope>
    <source>
        <strain evidence="3 4">CBS 166.37</strain>
    </source>
</reference>
<gene>
    <name evidence="3" type="ORF">BDQ12DRAFT_342</name>
</gene>
<name>A0A5C3MH80_9AGAR</name>